<accession>A0A6A4LVT9</accession>
<comment type="caution">
    <text evidence="4">The sequence shown here is derived from an EMBL/GenBank/DDBJ whole genome shotgun (WGS) entry which is preliminary data.</text>
</comment>
<dbReference type="InterPro" id="IPR015915">
    <property type="entry name" value="Kelch-typ_b-propeller"/>
</dbReference>
<dbReference type="PROSITE" id="PS51222">
    <property type="entry name" value="DCD"/>
    <property type="match status" value="1"/>
</dbReference>
<name>A0A6A4LVT9_9ERIC</name>
<dbReference type="SMART" id="SM00612">
    <property type="entry name" value="Kelch"/>
    <property type="match status" value="3"/>
</dbReference>
<dbReference type="GO" id="GO:0034976">
    <property type="term" value="P:response to endoplasmic reticulum stress"/>
    <property type="evidence" value="ECO:0007669"/>
    <property type="project" value="InterPro"/>
</dbReference>
<dbReference type="EMBL" id="QEFC01000299">
    <property type="protein sequence ID" value="KAE9465166.1"/>
    <property type="molecule type" value="Genomic_DNA"/>
</dbReference>
<dbReference type="InterPro" id="IPR013989">
    <property type="entry name" value="Dev_and_cell_death_domain"/>
</dbReference>
<evidence type="ECO:0000256" key="1">
    <source>
        <dbReference type="SAM" id="Coils"/>
    </source>
</evidence>
<evidence type="ECO:0000313" key="4">
    <source>
        <dbReference type="EMBL" id="KAE9465166.1"/>
    </source>
</evidence>
<dbReference type="Proteomes" id="UP000428333">
    <property type="component" value="Linkage Group LG02"/>
</dbReference>
<feature type="compositionally biased region" description="Polar residues" evidence="2">
    <location>
        <begin position="209"/>
        <end position="222"/>
    </location>
</feature>
<evidence type="ECO:0000259" key="3">
    <source>
        <dbReference type="PROSITE" id="PS51222"/>
    </source>
</evidence>
<proteinExistence type="predicted"/>
<keyword evidence="5" id="KW-1185">Reference proteome</keyword>
<evidence type="ECO:0000313" key="5">
    <source>
        <dbReference type="Proteomes" id="UP000428333"/>
    </source>
</evidence>
<dbReference type="Pfam" id="PF01344">
    <property type="entry name" value="Kelch_1"/>
    <property type="match status" value="2"/>
</dbReference>
<feature type="coiled-coil region" evidence="1">
    <location>
        <begin position="367"/>
        <end position="394"/>
    </location>
</feature>
<dbReference type="InterPro" id="IPR044832">
    <property type="entry name" value="NRP-like"/>
</dbReference>
<organism evidence="4 5">
    <name type="scientific">Rhododendron williamsianum</name>
    <dbReference type="NCBI Taxonomy" id="262921"/>
    <lineage>
        <taxon>Eukaryota</taxon>
        <taxon>Viridiplantae</taxon>
        <taxon>Streptophyta</taxon>
        <taxon>Embryophyta</taxon>
        <taxon>Tracheophyta</taxon>
        <taxon>Spermatophyta</taxon>
        <taxon>Magnoliopsida</taxon>
        <taxon>eudicotyledons</taxon>
        <taxon>Gunneridae</taxon>
        <taxon>Pentapetalae</taxon>
        <taxon>asterids</taxon>
        <taxon>Ericales</taxon>
        <taxon>Ericaceae</taxon>
        <taxon>Ericoideae</taxon>
        <taxon>Rhodoreae</taxon>
        <taxon>Rhododendron</taxon>
    </lineage>
</organism>
<dbReference type="SMART" id="SM00767">
    <property type="entry name" value="DCD"/>
    <property type="match status" value="1"/>
</dbReference>
<evidence type="ECO:0000256" key="2">
    <source>
        <dbReference type="SAM" id="MobiDB-lite"/>
    </source>
</evidence>
<dbReference type="AlphaFoldDB" id="A0A6A4LVT9"/>
<feature type="region of interest" description="Disordered" evidence="2">
    <location>
        <begin position="191"/>
        <end position="224"/>
    </location>
</feature>
<gene>
    <name evidence="4" type="ORF">C3L33_02942</name>
</gene>
<dbReference type="PANTHER" id="PTHR46034:SF23">
    <property type="entry name" value="DCD (DEVELOPMENT AND CELL DEATH) DOMAIN PROTEIN"/>
    <property type="match status" value="1"/>
</dbReference>
<reference evidence="4 5" key="1">
    <citation type="journal article" date="2019" name="Genome Biol. Evol.">
        <title>The Rhododendron genome and chromosomal organization provide insight into shared whole-genome duplications across the heath family (Ericaceae).</title>
        <authorList>
            <person name="Soza V.L."/>
            <person name="Lindsley D."/>
            <person name="Waalkes A."/>
            <person name="Ramage E."/>
            <person name="Patwardhan R.P."/>
            <person name="Burton J.N."/>
            <person name="Adey A."/>
            <person name="Kumar A."/>
            <person name="Qiu R."/>
            <person name="Shendure J."/>
            <person name="Hall B."/>
        </authorList>
    </citation>
    <scope>NUCLEOTIDE SEQUENCE [LARGE SCALE GENOMIC DNA]</scope>
    <source>
        <strain evidence="4">RSF 1966-606</strain>
    </source>
</reference>
<protein>
    <recommendedName>
        <fullName evidence="3">DCD domain-containing protein</fullName>
    </recommendedName>
</protein>
<dbReference type="Gene3D" id="2.120.10.80">
    <property type="entry name" value="Kelch-type beta propeller"/>
    <property type="match status" value="1"/>
</dbReference>
<dbReference type="InterPro" id="IPR006652">
    <property type="entry name" value="Kelch_1"/>
</dbReference>
<keyword evidence="1" id="KW-0175">Coiled coil</keyword>
<dbReference type="Pfam" id="PF10539">
    <property type="entry name" value="Dev_Cell_Death"/>
    <property type="match status" value="1"/>
</dbReference>
<sequence length="590" mass="65354">MAVHLLEIYESRSSCWLPSPHFAYVKNISPGLPLFLFNYSDRKLYGIFEAASHGQMNINAYGWTGDGAEYSPYPAQFRPVIADNYYEQRLFWFELDWVQTRHLKAMFLLAPVDTSVSLPRNMPRCNTLAKSLPTSGRRHVLDKVEAPFSEAVSAHSNQSDVRWGWSNTNSSVIGNANTSHQQKTWSSLFKNSTTSQTTKEDQDLGAQAPESNFPHSDQSNMECDSLSVPPWLEGEILNYEALPEDSAMWNYEEVHAGSESGWELSCSSVQKRTAFEEKEGVQATSYDLAHLEDSNVGWGSSCATRLLDGERSPHPFATDEVNLEDGCSPEVQEVEEMNSSSIQSVVAKLMQEIGGLKVSQLKQVQKISCLEQELVESKVEIQQLKKQCHVLESRSPFSIGRVDDSILIVGGFDGCSWLSTLDSYSPSEDTMKSLKPMTCVRSYASQATLNGDLYVLGGVDGDMWHDTVESYNPTSNQWVSQPSLNQKKGSLAGASLCGKIFVVGGGNGLDCYSEMWSIMVTTLGFAYESPDPIRTGTPYALGGYNGAEMVPTVEIFEPRVGSWMMGEPMTMLRVILEPSFLGGKYTTLVV</sequence>
<dbReference type="PANTHER" id="PTHR46034">
    <property type="match status" value="1"/>
</dbReference>
<feature type="domain" description="DCD" evidence="3">
    <location>
        <begin position="1"/>
        <end position="125"/>
    </location>
</feature>
<feature type="non-terminal residue" evidence="4">
    <location>
        <position position="1"/>
    </location>
</feature>
<dbReference type="OrthoDB" id="45365at2759"/>
<dbReference type="SUPFAM" id="SSF117281">
    <property type="entry name" value="Kelch motif"/>
    <property type="match status" value="1"/>
</dbReference>